<feature type="region of interest" description="Disordered" evidence="1">
    <location>
        <begin position="268"/>
        <end position="296"/>
    </location>
</feature>
<comment type="caution">
    <text evidence="3">The sequence shown here is derived from an EMBL/GenBank/DDBJ whole genome shotgun (WGS) entry which is preliminary data.</text>
</comment>
<evidence type="ECO:0000259" key="2">
    <source>
        <dbReference type="Pfam" id="PF10551"/>
    </source>
</evidence>
<keyword evidence="4" id="KW-1185">Reference proteome</keyword>
<proteinExistence type="predicted"/>
<dbReference type="PANTHER" id="PTHR31973">
    <property type="entry name" value="POLYPROTEIN, PUTATIVE-RELATED"/>
    <property type="match status" value="1"/>
</dbReference>
<feature type="compositionally biased region" description="Basic residues" evidence="1">
    <location>
        <begin position="66"/>
        <end position="80"/>
    </location>
</feature>
<feature type="region of interest" description="Disordered" evidence="1">
    <location>
        <begin position="62"/>
        <end position="83"/>
    </location>
</feature>
<evidence type="ECO:0000256" key="1">
    <source>
        <dbReference type="SAM" id="MobiDB-lite"/>
    </source>
</evidence>
<feature type="domain" description="MULE transposase" evidence="2">
    <location>
        <begin position="161"/>
        <end position="256"/>
    </location>
</feature>
<name>A0A2I0HHZ0_PUNGR</name>
<dbReference type="Pfam" id="PF10551">
    <property type="entry name" value="MULE"/>
    <property type="match status" value="1"/>
</dbReference>
<evidence type="ECO:0000313" key="3">
    <source>
        <dbReference type="EMBL" id="PKI31304.1"/>
    </source>
</evidence>
<dbReference type="InterPro" id="IPR018289">
    <property type="entry name" value="MULE_transposase_dom"/>
</dbReference>
<protein>
    <recommendedName>
        <fullName evidence="2">MULE transposase domain-containing protein</fullName>
    </recommendedName>
</protein>
<gene>
    <name evidence="3" type="ORF">CRG98_048305</name>
</gene>
<sequence>MAWEFVEDNGYNAGPELYLDWYDDDPKFIATGGSTSHDAGAGGFGLQVAGVGGYSIEEAQMQDKSKAKRKRQNTKTRFKQRTTEERERLFVEQERIFAEQEINVVVEDLAISDAYDTDELESLKGSSVGLNVAPVSHHFQRMYVCLEACKTGFLSCGRPLIGLDGCFLKGYFGGQLLSAVAQDGNNAFYVIAYAIVDVENKENWRWFLINLVDDLGDPVLNGFSFMSDMQKGLDAALKEICPGVQHRFCARHIWANFNKNWPVASADGTNSTQGTPLVGRDFPPERPSPSAQACKD</sequence>
<dbReference type="PANTHER" id="PTHR31973:SF187">
    <property type="entry name" value="MUTATOR TRANSPOSASE MUDRA PROTEIN"/>
    <property type="match status" value="1"/>
</dbReference>
<dbReference type="EMBL" id="PGOL01009034">
    <property type="protein sequence ID" value="PKI31304.1"/>
    <property type="molecule type" value="Genomic_DNA"/>
</dbReference>
<organism evidence="3 4">
    <name type="scientific">Punica granatum</name>
    <name type="common">Pomegranate</name>
    <dbReference type="NCBI Taxonomy" id="22663"/>
    <lineage>
        <taxon>Eukaryota</taxon>
        <taxon>Viridiplantae</taxon>
        <taxon>Streptophyta</taxon>
        <taxon>Embryophyta</taxon>
        <taxon>Tracheophyta</taxon>
        <taxon>Spermatophyta</taxon>
        <taxon>Magnoliopsida</taxon>
        <taxon>eudicotyledons</taxon>
        <taxon>Gunneridae</taxon>
        <taxon>Pentapetalae</taxon>
        <taxon>rosids</taxon>
        <taxon>malvids</taxon>
        <taxon>Myrtales</taxon>
        <taxon>Lythraceae</taxon>
        <taxon>Punica</taxon>
    </lineage>
</organism>
<accession>A0A2I0HHZ0</accession>
<dbReference type="STRING" id="22663.A0A2I0HHZ0"/>
<dbReference type="AlphaFoldDB" id="A0A2I0HHZ0"/>
<dbReference type="Proteomes" id="UP000233551">
    <property type="component" value="Unassembled WGS sequence"/>
</dbReference>
<evidence type="ECO:0000313" key="4">
    <source>
        <dbReference type="Proteomes" id="UP000233551"/>
    </source>
</evidence>
<reference evidence="3 4" key="1">
    <citation type="submission" date="2017-11" db="EMBL/GenBank/DDBJ databases">
        <title>De-novo sequencing of pomegranate (Punica granatum L.) genome.</title>
        <authorList>
            <person name="Akparov Z."/>
            <person name="Amiraslanov A."/>
            <person name="Hajiyeva S."/>
            <person name="Abbasov M."/>
            <person name="Kaur K."/>
            <person name="Hamwieh A."/>
            <person name="Solovyev V."/>
            <person name="Salamov A."/>
            <person name="Braich B."/>
            <person name="Kosarev P."/>
            <person name="Mahmoud A."/>
            <person name="Hajiyev E."/>
            <person name="Babayeva S."/>
            <person name="Izzatullayeva V."/>
            <person name="Mammadov A."/>
            <person name="Mammadov A."/>
            <person name="Sharifova S."/>
            <person name="Ojaghi J."/>
            <person name="Eynullazada K."/>
            <person name="Bayramov B."/>
            <person name="Abdulazimova A."/>
            <person name="Shahmuradov I."/>
        </authorList>
    </citation>
    <scope>NUCLEOTIDE SEQUENCE [LARGE SCALE GENOMIC DNA]</scope>
    <source>
        <strain evidence="4">cv. AG2017</strain>
        <tissue evidence="3">Leaf</tissue>
    </source>
</reference>